<feature type="transmembrane region" description="Helical" evidence="1">
    <location>
        <begin position="21"/>
        <end position="40"/>
    </location>
</feature>
<keyword evidence="1" id="KW-0812">Transmembrane</keyword>
<reference evidence="2 3" key="2">
    <citation type="submission" date="2009-03" db="EMBL/GenBank/DDBJ databases">
        <title>Draft genome sequence of Roseburia inulinivorans (DSM 16841).</title>
        <authorList>
            <person name="Sudarsanam P."/>
            <person name="Ley R."/>
            <person name="Guruge J."/>
            <person name="Turnbaugh P.J."/>
            <person name="Mahowald M."/>
            <person name="Liep D."/>
            <person name="Gordon J."/>
        </authorList>
    </citation>
    <scope>NUCLEOTIDE SEQUENCE [LARGE SCALE GENOMIC DNA]</scope>
    <source>
        <strain evidence="2 3">DSM 16841</strain>
    </source>
</reference>
<accession>C0FN29</accession>
<name>C0FN29_9FIRM</name>
<dbReference type="EMBL" id="ACFY01000003">
    <property type="protein sequence ID" value="EEG96100.1"/>
    <property type="molecule type" value="Genomic_DNA"/>
</dbReference>
<gene>
    <name evidence="2" type="ORF">ROSEINA2194_00123</name>
</gene>
<comment type="caution">
    <text evidence="2">The sequence shown here is derived from an EMBL/GenBank/DDBJ whole genome shotgun (WGS) entry which is preliminary data.</text>
</comment>
<dbReference type="Proteomes" id="UP000003561">
    <property type="component" value="Unassembled WGS sequence"/>
</dbReference>
<proteinExistence type="predicted"/>
<evidence type="ECO:0000256" key="1">
    <source>
        <dbReference type="SAM" id="Phobius"/>
    </source>
</evidence>
<keyword evidence="1" id="KW-0472">Membrane</keyword>
<sequence>MIFCITKQAKAHKKREKEKSLDFGFFSMIIFFTYSLQFHFS</sequence>
<reference evidence="2 3" key="1">
    <citation type="submission" date="2009-02" db="EMBL/GenBank/DDBJ databases">
        <authorList>
            <person name="Fulton L."/>
            <person name="Clifton S."/>
            <person name="Fulton B."/>
            <person name="Xu J."/>
            <person name="Minx P."/>
            <person name="Pepin K.H."/>
            <person name="Johnson M."/>
            <person name="Bhonagiri V."/>
            <person name="Nash W.E."/>
            <person name="Mardis E.R."/>
            <person name="Wilson R.K."/>
        </authorList>
    </citation>
    <scope>NUCLEOTIDE SEQUENCE [LARGE SCALE GENOMIC DNA]</scope>
    <source>
        <strain evidence="2 3">DSM 16841</strain>
    </source>
</reference>
<protein>
    <submittedName>
        <fullName evidence="2">Uncharacterized protein</fullName>
    </submittedName>
</protein>
<evidence type="ECO:0000313" key="3">
    <source>
        <dbReference type="Proteomes" id="UP000003561"/>
    </source>
</evidence>
<organism evidence="2 3">
    <name type="scientific">Roseburia inulinivorans DSM 16841</name>
    <dbReference type="NCBI Taxonomy" id="622312"/>
    <lineage>
        <taxon>Bacteria</taxon>
        <taxon>Bacillati</taxon>
        <taxon>Bacillota</taxon>
        <taxon>Clostridia</taxon>
        <taxon>Lachnospirales</taxon>
        <taxon>Lachnospiraceae</taxon>
        <taxon>Roseburia</taxon>
    </lineage>
</organism>
<keyword evidence="1" id="KW-1133">Transmembrane helix</keyword>
<dbReference type="AlphaFoldDB" id="C0FN29"/>
<evidence type="ECO:0000313" key="2">
    <source>
        <dbReference type="EMBL" id="EEG96100.1"/>
    </source>
</evidence>